<dbReference type="PROSITE" id="PS00588">
    <property type="entry name" value="FLAGELLA_BB_ROD"/>
    <property type="match status" value="1"/>
</dbReference>
<dbReference type="InterPro" id="IPR053927">
    <property type="entry name" value="FlgK_helical"/>
</dbReference>
<keyword evidence="10" id="KW-0282">Flagellum</keyword>
<comment type="caution">
    <text evidence="10">The sequence shown here is derived from an EMBL/GenBank/DDBJ whole genome shotgun (WGS) entry which is preliminary data.</text>
</comment>
<dbReference type="InterPro" id="IPR019776">
    <property type="entry name" value="Flagellar_basal_body_rod_CS"/>
</dbReference>
<feature type="domain" description="Flagellar hook-associated protein FlgK helical" evidence="9">
    <location>
        <begin position="93"/>
        <end position="315"/>
    </location>
</feature>
<dbReference type="GO" id="GO:0009424">
    <property type="term" value="C:bacterial-type flagellum hook"/>
    <property type="evidence" value="ECO:0007669"/>
    <property type="project" value="InterPro"/>
</dbReference>
<dbReference type="NCBIfam" id="TIGR02492">
    <property type="entry name" value="flgK_ends"/>
    <property type="match status" value="1"/>
</dbReference>
<name>A0A9W6IJB7_9PROT</name>
<evidence type="ECO:0000256" key="1">
    <source>
        <dbReference type="ARBA" id="ARBA00004117"/>
    </source>
</evidence>
<dbReference type="PRINTS" id="PR01005">
    <property type="entry name" value="FLGHOOKAP1"/>
</dbReference>
<evidence type="ECO:0000259" key="7">
    <source>
        <dbReference type="Pfam" id="PF00460"/>
    </source>
</evidence>
<protein>
    <recommendedName>
        <fullName evidence="4">Flagellar hook-associated protein 1</fullName>
    </recommendedName>
</protein>
<dbReference type="InterPro" id="IPR010930">
    <property type="entry name" value="Flg_bb/hook_C_dom"/>
</dbReference>
<dbReference type="RefSeq" id="WP_271185674.1">
    <property type="nucleotide sequence ID" value="NZ_BSFE01000002.1"/>
</dbReference>
<comment type="subcellular location">
    <subcellularLocation>
        <location evidence="1">Bacterial flagellum basal body</location>
    </subcellularLocation>
    <subcellularLocation>
        <location evidence="2">Secreted</location>
    </subcellularLocation>
</comment>
<keyword evidence="5" id="KW-0964">Secreted</keyword>
<comment type="similarity">
    <text evidence="3">Belongs to the flagella basal body rod proteins family.</text>
</comment>
<dbReference type="PANTHER" id="PTHR30033:SF2">
    <property type="entry name" value="FLAGELLAR HOOK PROTEIN"/>
    <property type="match status" value="1"/>
</dbReference>
<dbReference type="Pfam" id="PF22638">
    <property type="entry name" value="FlgK_D1"/>
    <property type="match status" value="1"/>
</dbReference>
<accession>A0A9W6IJB7</accession>
<keyword evidence="10" id="KW-0966">Cell projection</keyword>
<dbReference type="SUPFAM" id="SSF64518">
    <property type="entry name" value="Phase 1 flagellin"/>
    <property type="match status" value="1"/>
</dbReference>
<dbReference type="GO" id="GO:0005576">
    <property type="term" value="C:extracellular region"/>
    <property type="evidence" value="ECO:0007669"/>
    <property type="project" value="UniProtKB-SubCell"/>
</dbReference>
<dbReference type="InterPro" id="IPR001444">
    <property type="entry name" value="Flag_bb_rod_N"/>
</dbReference>
<dbReference type="Proteomes" id="UP001143486">
    <property type="component" value="Unassembled WGS sequence"/>
</dbReference>
<evidence type="ECO:0000313" key="10">
    <source>
        <dbReference type="EMBL" id="GLK51288.1"/>
    </source>
</evidence>
<reference evidence="10" key="1">
    <citation type="journal article" date="2014" name="Int. J. Syst. Evol. Microbiol.">
        <title>Complete genome sequence of Corynebacterium casei LMG S-19264T (=DSM 44701T), isolated from a smear-ripened cheese.</title>
        <authorList>
            <consortium name="US DOE Joint Genome Institute (JGI-PGF)"/>
            <person name="Walter F."/>
            <person name="Albersmeier A."/>
            <person name="Kalinowski J."/>
            <person name="Ruckert C."/>
        </authorList>
    </citation>
    <scope>NUCLEOTIDE SEQUENCE</scope>
    <source>
        <strain evidence="10">VKM B-1513</strain>
    </source>
</reference>
<evidence type="ECO:0000256" key="2">
    <source>
        <dbReference type="ARBA" id="ARBA00004613"/>
    </source>
</evidence>
<gene>
    <name evidence="10" type="primary">flaN</name>
    <name evidence="10" type="ORF">GCM10017621_07960</name>
</gene>
<evidence type="ECO:0000259" key="9">
    <source>
        <dbReference type="Pfam" id="PF22638"/>
    </source>
</evidence>
<keyword evidence="11" id="KW-1185">Reference proteome</keyword>
<evidence type="ECO:0000256" key="5">
    <source>
        <dbReference type="ARBA" id="ARBA00022525"/>
    </source>
</evidence>
<dbReference type="Pfam" id="PF06429">
    <property type="entry name" value="Flg_bbr_C"/>
    <property type="match status" value="1"/>
</dbReference>
<reference evidence="10" key="2">
    <citation type="submission" date="2023-01" db="EMBL/GenBank/DDBJ databases">
        <authorList>
            <person name="Sun Q."/>
            <person name="Evtushenko L."/>
        </authorList>
    </citation>
    <scope>NUCLEOTIDE SEQUENCE</scope>
    <source>
        <strain evidence="10">VKM B-1513</strain>
    </source>
</reference>
<dbReference type="AlphaFoldDB" id="A0A9W6IJB7"/>
<dbReference type="Pfam" id="PF00460">
    <property type="entry name" value="Flg_bb_rod"/>
    <property type="match status" value="1"/>
</dbReference>
<evidence type="ECO:0000256" key="4">
    <source>
        <dbReference type="ARBA" id="ARBA00016244"/>
    </source>
</evidence>
<evidence type="ECO:0000313" key="11">
    <source>
        <dbReference type="Proteomes" id="UP001143486"/>
    </source>
</evidence>
<feature type="domain" description="Flagellar basal-body/hook protein C-terminal" evidence="8">
    <location>
        <begin position="675"/>
        <end position="712"/>
    </location>
</feature>
<proteinExistence type="inferred from homology"/>
<evidence type="ECO:0000256" key="6">
    <source>
        <dbReference type="ARBA" id="ARBA00023143"/>
    </source>
</evidence>
<sequence length="713" mass="74011">MSLNGILGNALSGLSASQAGLRATSNNVANVNTPGYARTEALLQARNVGGVAMGVEVVGIHRIVDRHLQVASLRAISDAGAAELSANMLDRVQAQFGKLDDAGSLFSRMNAAFSGLSQASVDPTLAVARLSAASDLQSFFDEAKRLSGEIRNYRLESDSKINANVTRVNEIINELYELNSSVQSLATTGGDTSGAENRQSELLDELSQYMDVRSDYQPDGRVVVRTGDGVLLLDNYPARLSYDAGGTGAYGIDYGNIFVQPPNGGTAQQLDSHITSGELRALIDMRDKELPAMAEELAELTSGAADALNAAHNNATAYPPPQTLSGRNTGLEGTDLHNFTGATTLAVTDNTGTLVRRVDIDFDAGTLSVDGGPAAAIGTTVASLTTAIDTALGGVGSASFANGQLTIAADAAANGIATLQDDANPSDRGGRGFAHFFGLNDVVRSNEPGFFETGMTGAELHGFAGGSTISFEVKTAAGDRVTTVDIPMVAGQSFNDVITALNNTTTGVGRYVTFSLDANGELTSTPNAGYEAFDVNLTGDNTSRPGSGLAFSEIFGVGLEARAGRSESFEVDPAIRSNASRLALAQLDIDGATVVGDVVVTAGDNRGGIALQGALTNPRSFDAAGSLNRTTVSLQDYASRMAGAVGSRASRAESVAESAAVLRETAAQKRTDVEGVNLDEELAAMTRFQTSYNASARMLQAAKEMTDILLNII</sequence>
<dbReference type="GO" id="GO:0005198">
    <property type="term" value="F:structural molecule activity"/>
    <property type="evidence" value="ECO:0007669"/>
    <property type="project" value="InterPro"/>
</dbReference>
<dbReference type="PANTHER" id="PTHR30033">
    <property type="entry name" value="FLAGELLAR HOOK-ASSOCIATED PROTEIN 1"/>
    <property type="match status" value="1"/>
</dbReference>
<feature type="domain" description="Flagellar basal body rod protein N-terminal" evidence="7">
    <location>
        <begin position="9"/>
        <end position="36"/>
    </location>
</feature>
<evidence type="ECO:0000256" key="3">
    <source>
        <dbReference type="ARBA" id="ARBA00009677"/>
    </source>
</evidence>
<evidence type="ECO:0000259" key="8">
    <source>
        <dbReference type="Pfam" id="PF06429"/>
    </source>
</evidence>
<dbReference type="EMBL" id="BSFE01000002">
    <property type="protein sequence ID" value="GLK51288.1"/>
    <property type="molecule type" value="Genomic_DNA"/>
</dbReference>
<dbReference type="GO" id="GO:0044780">
    <property type="term" value="P:bacterial-type flagellum assembly"/>
    <property type="evidence" value="ECO:0007669"/>
    <property type="project" value="InterPro"/>
</dbReference>
<keyword evidence="10" id="KW-0969">Cilium</keyword>
<dbReference type="GO" id="GO:0009425">
    <property type="term" value="C:bacterial-type flagellum basal body"/>
    <property type="evidence" value="ECO:0007669"/>
    <property type="project" value="UniProtKB-SubCell"/>
</dbReference>
<organism evidence="10 11">
    <name type="scientific">Maricaulis virginensis</name>
    <dbReference type="NCBI Taxonomy" id="144022"/>
    <lineage>
        <taxon>Bacteria</taxon>
        <taxon>Pseudomonadati</taxon>
        <taxon>Pseudomonadota</taxon>
        <taxon>Alphaproteobacteria</taxon>
        <taxon>Maricaulales</taxon>
        <taxon>Maricaulaceae</taxon>
        <taxon>Maricaulis</taxon>
    </lineage>
</organism>
<dbReference type="InterPro" id="IPR002371">
    <property type="entry name" value="FlgK"/>
</dbReference>
<keyword evidence="6" id="KW-0975">Bacterial flagellum</keyword>